<feature type="binding site" evidence="9">
    <location>
        <position position="342"/>
    </location>
    <ligand>
        <name>substrate</name>
    </ligand>
</feature>
<dbReference type="SUPFAM" id="SSF51735">
    <property type="entry name" value="NAD(P)-binding Rossmann-fold domains"/>
    <property type="match status" value="1"/>
</dbReference>
<dbReference type="FunFam" id="1.20.5.100:FF:000001">
    <property type="entry name" value="UDP-glucose 6-dehydrogenase"/>
    <property type="match status" value="1"/>
</dbReference>
<dbReference type="InterPro" id="IPR036291">
    <property type="entry name" value="NAD(P)-bd_dom_sf"/>
</dbReference>
<dbReference type="PIRSF" id="PIRSF000124">
    <property type="entry name" value="UDPglc_GDPman_dh"/>
    <property type="match status" value="1"/>
</dbReference>
<keyword evidence="4 7" id="KW-0560">Oxidoreductase</keyword>
<feature type="region of interest" description="Disordered" evidence="11">
    <location>
        <begin position="440"/>
        <end position="468"/>
    </location>
</feature>
<evidence type="ECO:0000256" key="2">
    <source>
        <dbReference type="ARBA" id="ARBA00006601"/>
    </source>
</evidence>
<dbReference type="Proteomes" id="UP000799439">
    <property type="component" value="Unassembled WGS sequence"/>
</dbReference>
<dbReference type="InterPro" id="IPR028356">
    <property type="entry name" value="UDPglc_DH_euk"/>
</dbReference>
<comment type="caution">
    <text evidence="13">The sequence shown here is derived from an EMBL/GenBank/DDBJ whole genome shotgun (WGS) entry which is preliminary data.</text>
</comment>
<comment type="pathway">
    <text evidence="1">Nucleotide-sugar biosynthesis; UDP-alpha-D-glucuronate biosynthesis; UDP-alpha-D-glucuronate from UDP-alpha-D-glucose: step 1/1.</text>
</comment>
<feature type="binding site" evidence="10">
    <location>
        <position position="134"/>
    </location>
    <ligand>
        <name>NAD(+)</name>
        <dbReference type="ChEBI" id="CHEBI:57540"/>
    </ligand>
</feature>
<feature type="binding site" evidence="10">
    <location>
        <position position="168"/>
    </location>
    <ligand>
        <name>NAD(+)</name>
        <dbReference type="ChEBI" id="CHEBI:57540"/>
    </ligand>
</feature>
<organism evidence="13 14">
    <name type="scientific">Myriangium duriaei CBS 260.36</name>
    <dbReference type="NCBI Taxonomy" id="1168546"/>
    <lineage>
        <taxon>Eukaryota</taxon>
        <taxon>Fungi</taxon>
        <taxon>Dikarya</taxon>
        <taxon>Ascomycota</taxon>
        <taxon>Pezizomycotina</taxon>
        <taxon>Dothideomycetes</taxon>
        <taxon>Dothideomycetidae</taxon>
        <taxon>Myriangiales</taxon>
        <taxon>Myriangiaceae</taxon>
        <taxon>Myriangium</taxon>
    </lineage>
</organism>
<name>A0A9P4MGH1_9PEZI</name>
<proteinExistence type="inferred from homology"/>
<dbReference type="GO" id="GO:0051287">
    <property type="term" value="F:NAD binding"/>
    <property type="evidence" value="ECO:0007669"/>
    <property type="project" value="InterPro"/>
</dbReference>
<feature type="active site" description="Nucleophile" evidence="8">
    <location>
        <position position="279"/>
    </location>
</feature>
<dbReference type="GO" id="GO:0006024">
    <property type="term" value="P:glycosaminoglycan biosynthetic process"/>
    <property type="evidence" value="ECO:0007669"/>
    <property type="project" value="TreeGrafter"/>
</dbReference>
<evidence type="ECO:0000313" key="13">
    <source>
        <dbReference type="EMBL" id="KAF2152157.1"/>
    </source>
</evidence>
<comment type="similarity">
    <text evidence="2 7">Belongs to the UDP-glucose/GDP-mannose dehydrogenase family.</text>
</comment>
<dbReference type="Pfam" id="PF00984">
    <property type="entry name" value="UDPG_MGDP_dh"/>
    <property type="match status" value="1"/>
</dbReference>
<dbReference type="InterPro" id="IPR036220">
    <property type="entry name" value="UDP-Glc/GDP-Man_DH_C_sf"/>
</dbReference>
<feature type="binding site" evidence="10">
    <location>
        <position position="43"/>
    </location>
    <ligand>
        <name>NAD(+)</name>
        <dbReference type="ChEBI" id="CHEBI:57540"/>
    </ligand>
</feature>
<evidence type="ECO:0000256" key="8">
    <source>
        <dbReference type="PIRSR" id="PIRSR500134-1"/>
    </source>
</evidence>
<dbReference type="SUPFAM" id="SSF48179">
    <property type="entry name" value="6-phosphogluconate dehydrogenase C-terminal domain-like"/>
    <property type="match status" value="1"/>
</dbReference>
<dbReference type="OrthoDB" id="5059218at2759"/>
<sequence length="514" mass="55578">MDYQSSRHVCFIGAGFVGAPSAAVCALHNPDIEVTVADISSSRIEAWQSDSLPIYEPGLPEVLHQVNVRGNLHFTTDVRKAIADADTIFICVNTPTKSIGVGAGSAADIAYVESATLMIAEAAQNDKIIIEKSTVPVRTADAIRSILDANQRSGVHFEILSNPEFLAEGTAINDLMRPDRVLIGSLPTPTGRAAAASLASLYAAWVPTEAIIHTTLWSSELAKLAANALLAQRISSINSLSAICEAVGADIEQVASIVGADSRIGPGMLKSSVGFGGSCFRKDVANLCYLAESLHLPEVARYWQGVLDINIWQKERFSRRIIHKLNNTLVGKRIAVCGFSYKRLTGDARESPAISVVRTLVAEGASVCIFDPCVKEDTIWQELGPDVRADRIKICSDAYEATKGAHAVALLTDWDEFGNKPLVKKTFDLRRVDSGVGQDTKVQSTKSELKQSLSSRNKMAPAFDTPQQDRRLDWSRVASEMQRPRYVFDGRNIVDAEALGALGFHVECIGKGLA</sequence>
<dbReference type="NCBIfam" id="TIGR03026">
    <property type="entry name" value="NDP-sugDHase"/>
    <property type="match status" value="1"/>
</dbReference>
<feature type="binding site" evidence="9">
    <location>
        <position position="276"/>
    </location>
    <ligand>
        <name>substrate</name>
    </ligand>
</feature>
<dbReference type="PIRSF" id="PIRSF500134">
    <property type="entry name" value="UDPglc_DH_bac"/>
    <property type="match status" value="1"/>
</dbReference>
<dbReference type="Pfam" id="PF03720">
    <property type="entry name" value="UDPG_MGDP_dh_C"/>
    <property type="match status" value="1"/>
</dbReference>
<feature type="binding site" evidence="9">
    <location>
        <position position="223"/>
    </location>
    <ligand>
        <name>substrate</name>
    </ligand>
</feature>
<reference evidence="13" key="1">
    <citation type="journal article" date="2020" name="Stud. Mycol.">
        <title>101 Dothideomycetes genomes: a test case for predicting lifestyles and emergence of pathogens.</title>
        <authorList>
            <person name="Haridas S."/>
            <person name="Albert R."/>
            <person name="Binder M."/>
            <person name="Bloem J."/>
            <person name="Labutti K."/>
            <person name="Salamov A."/>
            <person name="Andreopoulos B."/>
            <person name="Baker S."/>
            <person name="Barry K."/>
            <person name="Bills G."/>
            <person name="Bluhm B."/>
            <person name="Cannon C."/>
            <person name="Castanera R."/>
            <person name="Culley D."/>
            <person name="Daum C."/>
            <person name="Ezra D."/>
            <person name="Gonzalez J."/>
            <person name="Henrissat B."/>
            <person name="Kuo A."/>
            <person name="Liang C."/>
            <person name="Lipzen A."/>
            <person name="Lutzoni F."/>
            <person name="Magnuson J."/>
            <person name="Mondo S."/>
            <person name="Nolan M."/>
            <person name="Ohm R."/>
            <person name="Pangilinan J."/>
            <person name="Park H.-J."/>
            <person name="Ramirez L."/>
            <person name="Alfaro M."/>
            <person name="Sun H."/>
            <person name="Tritt A."/>
            <person name="Yoshinaga Y."/>
            <person name="Zwiers L.-H."/>
            <person name="Turgeon B."/>
            <person name="Goodwin S."/>
            <person name="Spatafora J."/>
            <person name="Crous P."/>
            <person name="Grigoriev I."/>
        </authorList>
    </citation>
    <scope>NUCLEOTIDE SEQUENCE</scope>
    <source>
        <strain evidence="13">CBS 260.36</strain>
    </source>
</reference>
<dbReference type="PANTHER" id="PTHR11374:SF3">
    <property type="entry name" value="UDP-GLUCOSE 6-DEHYDROGENASE"/>
    <property type="match status" value="1"/>
</dbReference>
<keyword evidence="5 7" id="KW-0520">NAD</keyword>
<dbReference type="AlphaFoldDB" id="A0A9P4MGH1"/>
<dbReference type="InterPro" id="IPR008927">
    <property type="entry name" value="6-PGluconate_DH-like_C_sf"/>
</dbReference>
<dbReference type="InterPro" id="IPR028357">
    <property type="entry name" value="UDPglc_DH_bac"/>
</dbReference>
<evidence type="ECO:0000256" key="7">
    <source>
        <dbReference type="PIRNR" id="PIRNR000124"/>
    </source>
</evidence>
<feature type="domain" description="UDP-glucose/GDP-mannose dehydrogenase C-terminal" evidence="12">
    <location>
        <begin position="335"/>
        <end position="434"/>
    </location>
</feature>
<dbReference type="GO" id="GO:0005634">
    <property type="term" value="C:nucleus"/>
    <property type="evidence" value="ECO:0007669"/>
    <property type="project" value="TreeGrafter"/>
</dbReference>
<protein>
    <recommendedName>
        <fullName evidence="3 7">UDP-glucose 6-dehydrogenase</fullName>
        <ecNumber evidence="3 7">1.1.1.22</ecNumber>
    </recommendedName>
</protein>
<accession>A0A9P4MGH1</accession>
<keyword evidence="14" id="KW-1185">Reference proteome</keyword>
<feature type="binding site" evidence="10">
    <location>
        <position position="38"/>
    </location>
    <ligand>
        <name>NAD(+)</name>
        <dbReference type="ChEBI" id="CHEBI:57540"/>
    </ligand>
</feature>
<dbReference type="PANTHER" id="PTHR11374">
    <property type="entry name" value="UDP-GLUCOSE DEHYDROGENASE/UDP-MANNAC DEHYDROGENASE"/>
    <property type="match status" value="1"/>
</dbReference>
<evidence type="ECO:0000256" key="11">
    <source>
        <dbReference type="SAM" id="MobiDB-lite"/>
    </source>
</evidence>
<dbReference type="EMBL" id="ML996087">
    <property type="protein sequence ID" value="KAF2152157.1"/>
    <property type="molecule type" value="Genomic_DNA"/>
</dbReference>
<dbReference type="Gene3D" id="1.20.5.100">
    <property type="entry name" value="Cytochrome c1, transmembrane anchor, C-terminal"/>
    <property type="match status" value="1"/>
</dbReference>
<evidence type="ECO:0000256" key="3">
    <source>
        <dbReference type="ARBA" id="ARBA00012954"/>
    </source>
</evidence>
<dbReference type="InterPro" id="IPR014027">
    <property type="entry name" value="UDP-Glc/GDP-Man_DH_C"/>
</dbReference>
<feature type="binding site" evidence="10">
    <location>
        <position position="94"/>
    </location>
    <ligand>
        <name>NAD(+)</name>
        <dbReference type="ChEBI" id="CHEBI:57540"/>
    </ligand>
</feature>
<evidence type="ECO:0000256" key="10">
    <source>
        <dbReference type="PIRSR" id="PIRSR500134-3"/>
    </source>
</evidence>
<evidence type="ECO:0000313" key="14">
    <source>
        <dbReference type="Proteomes" id="UP000799439"/>
    </source>
</evidence>
<evidence type="ECO:0000256" key="4">
    <source>
        <dbReference type="ARBA" id="ARBA00023002"/>
    </source>
</evidence>
<evidence type="ECO:0000256" key="9">
    <source>
        <dbReference type="PIRSR" id="PIRSR500134-2"/>
    </source>
</evidence>
<comment type="catalytic activity">
    <reaction evidence="6 7">
        <text>UDP-alpha-D-glucose + 2 NAD(+) + H2O = UDP-alpha-D-glucuronate + 2 NADH + 3 H(+)</text>
        <dbReference type="Rhea" id="RHEA:23596"/>
        <dbReference type="ChEBI" id="CHEBI:15377"/>
        <dbReference type="ChEBI" id="CHEBI:15378"/>
        <dbReference type="ChEBI" id="CHEBI:57540"/>
        <dbReference type="ChEBI" id="CHEBI:57945"/>
        <dbReference type="ChEBI" id="CHEBI:58052"/>
        <dbReference type="ChEBI" id="CHEBI:58885"/>
        <dbReference type="EC" id="1.1.1.22"/>
    </reaction>
</comment>
<feature type="binding site" evidence="10">
    <location>
        <position position="282"/>
    </location>
    <ligand>
        <name>NAD(+)</name>
        <dbReference type="ChEBI" id="CHEBI:57540"/>
    </ligand>
</feature>
<dbReference type="SUPFAM" id="SSF52413">
    <property type="entry name" value="UDP-glucose/GDP-mannose dehydrogenase C-terminal domain"/>
    <property type="match status" value="1"/>
</dbReference>
<dbReference type="EC" id="1.1.1.22" evidence="3 7"/>
<evidence type="ECO:0000256" key="1">
    <source>
        <dbReference type="ARBA" id="ARBA00004701"/>
    </source>
</evidence>
<feature type="binding site" evidence="9">
    <location>
        <begin position="165"/>
        <end position="168"/>
    </location>
    <ligand>
        <name>substrate</name>
    </ligand>
</feature>
<dbReference type="SMART" id="SM00984">
    <property type="entry name" value="UDPG_MGDP_dh_C"/>
    <property type="match status" value="1"/>
</dbReference>
<dbReference type="InterPro" id="IPR014026">
    <property type="entry name" value="UDP-Glc/GDP-Man_DH_dimer"/>
</dbReference>
<dbReference type="GO" id="GO:0000271">
    <property type="term" value="P:polysaccharide biosynthetic process"/>
    <property type="evidence" value="ECO:0007669"/>
    <property type="project" value="InterPro"/>
</dbReference>
<dbReference type="InterPro" id="IPR017476">
    <property type="entry name" value="UDP-Glc/GDP-Man"/>
</dbReference>
<dbReference type="Gene3D" id="3.40.50.720">
    <property type="entry name" value="NAD(P)-binding Rossmann-like Domain"/>
    <property type="match status" value="2"/>
</dbReference>
<feature type="binding site" evidence="10">
    <location>
        <position position="349"/>
    </location>
    <ligand>
        <name>NAD(+)</name>
        <dbReference type="ChEBI" id="CHEBI:57540"/>
    </ligand>
</feature>
<gene>
    <name evidence="13" type="ORF">K461DRAFT_242995</name>
</gene>
<dbReference type="FunFam" id="3.40.50.720:FF:000032">
    <property type="entry name" value="UDP-glucose 6-dehydrogenase"/>
    <property type="match status" value="1"/>
</dbReference>
<evidence type="ECO:0000259" key="12">
    <source>
        <dbReference type="SMART" id="SM00984"/>
    </source>
</evidence>
<feature type="compositionally biased region" description="Polar residues" evidence="11">
    <location>
        <begin position="440"/>
        <end position="457"/>
    </location>
</feature>
<dbReference type="GO" id="GO:0003979">
    <property type="term" value="F:UDP-glucose 6-dehydrogenase activity"/>
    <property type="evidence" value="ECO:0007669"/>
    <property type="project" value="UniProtKB-EC"/>
</dbReference>
<dbReference type="Pfam" id="PF03721">
    <property type="entry name" value="UDPG_MGDP_dh_N"/>
    <property type="match status" value="1"/>
</dbReference>
<dbReference type="InterPro" id="IPR001732">
    <property type="entry name" value="UDP-Glc/GDP-Man_DH_N"/>
</dbReference>
<evidence type="ECO:0000256" key="5">
    <source>
        <dbReference type="ARBA" id="ARBA00023027"/>
    </source>
</evidence>
<evidence type="ECO:0000256" key="6">
    <source>
        <dbReference type="ARBA" id="ARBA00047473"/>
    </source>
</evidence>